<sequence length="159" mass="17950">MKGKGKAKMPSDPSQEEQGKYTKVCRRTWIHIEEASLVHAMYKMVSLRVYKCDNEFKLGYLNHLEEMLKTFCPISGIKAGPYIDLMGEYAVALEDALEEVEKIDSSSESDCEVECTIEMSPAAEDVEITYTISRSRTTTPDGNENPSKKKKNVSGYTYL</sequence>
<dbReference type="Proteomes" id="UP001420932">
    <property type="component" value="Unassembled WGS sequence"/>
</dbReference>
<dbReference type="PANTHER" id="PTHR46250">
    <property type="entry name" value="MYB/SANT-LIKE DNA-BINDING DOMAIN PROTEIN-RELATED"/>
    <property type="match status" value="1"/>
</dbReference>
<name>A0AAP0NNM8_9MAGN</name>
<evidence type="ECO:0000256" key="1">
    <source>
        <dbReference type="SAM" id="MobiDB-lite"/>
    </source>
</evidence>
<dbReference type="PANTHER" id="PTHR46250:SF17">
    <property type="entry name" value="MYB_SANT-LIKE DOMAIN-CONTAINING PROTEIN"/>
    <property type="match status" value="1"/>
</dbReference>
<organism evidence="2 3">
    <name type="scientific">Stephania yunnanensis</name>
    <dbReference type="NCBI Taxonomy" id="152371"/>
    <lineage>
        <taxon>Eukaryota</taxon>
        <taxon>Viridiplantae</taxon>
        <taxon>Streptophyta</taxon>
        <taxon>Embryophyta</taxon>
        <taxon>Tracheophyta</taxon>
        <taxon>Spermatophyta</taxon>
        <taxon>Magnoliopsida</taxon>
        <taxon>Ranunculales</taxon>
        <taxon>Menispermaceae</taxon>
        <taxon>Menispermoideae</taxon>
        <taxon>Cissampelideae</taxon>
        <taxon>Stephania</taxon>
    </lineage>
</organism>
<protein>
    <submittedName>
        <fullName evidence="2">Uncharacterized protein</fullName>
    </submittedName>
</protein>
<evidence type="ECO:0000313" key="3">
    <source>
        <dbReference type="Proteomes" id="UP001420932"/>
    </source>
</evidence>
<dbReference type="EMBL" id="JBBNAF010000009">
    <property type="protein sequence ID" value="KAK9114082.1"/>
    <property type="molecule type" value="Genomic_DNA"/>
</dbReference>
<comment type="caution">
    <text evidence="2">The sequence shown here is derived from an EMBL/GenBank/DDBJ whole genome shotgun (WGS) entry which is preliminary data.</text>
</comment>
<proteinExistence type="predicted"/>
<dbReference type="AlphaFoldDB" id="A0AAP0NNM8"/>
<evidence type="ECO:0000313" key="2">
    <source>
        <dbReference type="EMBL" id="KAK9114082.1"/>
    </source>
</evidence>
<feature type="region of interest" description="Disordered" evidence="1">
    <location>
        <begin position="132"/>
        <end position="159"/>
    </location>
</feature>
<reference evidence="2 3" key="1">
    <citation type="submission" date="2024-01" db="EMBL/GenBank/DDBJ databases">
        <title>Genome assemblies of Stephania.</title>
        <authorList>
            <person name="Yang L."/>
        </authorList>
    </citation>
    <scope>NUCLEOTIDE SEQUENCE [LARGE SCALE GENOMIC DNA]</scope>
    <source>
        <strain evidence="2">YNDBR</strain>
        <tissue evidence="2">Leaf</tissue>
    </source>
</reference>
<gene>
    <name evidence="2" type="ORF">Syun_020879</name>
</gene>
<accession>A0AAP0NNM8</accession>
<keyword evidence="3" id="KW-1185">Reference proteome</keyword>